<evidence type="ECO:0000313" key="5">
    <source>
        <dbReference type="Proteomes" id="UP001152484"/>
    </source>
</evidence>
<proteinExistence type="inferred from homology"/>
<dbReference type="OrthoDB" id="2018237at2759"/>
<dbReference type="PANTHER" id="PTHR43601">
    <property type="entry name" value="THIOREDOXIN, MITOCHONDRIAL"/>
    <property type="match status" value="1"/>
</dbReference>
<protein>
    <recommendedName>
        <fullName evidence="3">Thioredoxin domain-containing protein</fullName>
    </recommendedName>
</protein>
<gene>
    <name evidence="4" type="ORF">CEURO_LOCUS6548</name>
</gene>
<reference evidence="4" key="1">
    <citation type="submission" date="2022-07" db="EMBL/GenBank/DDBJ databases">
        <authorList>
            <person name="Macas J."/>
            <person name="Novak P."/>
            <person name="Neumann P."/>
        </authorList>
    </citation>
    <scope>NUCLEOTIDE SEQUENCE</scope>
</reference>
<dbReference type="InterPro" id="IPR013766">
    <property type="entry name" value="Thioredoxin_domain"/>
</dbReference>
<keyword evidence="5" id="KW-1185">Reference proteome</keyword>
<evidence type="ECO:0000256" key="1">
    <source>
        <dbReference type="ARBA" id="ARBA00008987"/>
    </source>
</evidence>
<sequence>MDKENSNSKHPLLCLKWPWDTVIPNQNNPTTPCTLETPWVFKSFQSLTSLAVNFIHNAPKSRMMPFQIPILKLPQLAVPRKKLAPAEQSEAEQSAFASALASHKDATVLEFYSPKCQLCNSLINFVSEVEKRNSGWLSVVFADAENDQWLPELQHYDIKYVPCFVLLDKNGRALAKTGVPHSRLHVVAGVSHLLRLMKHPQRKQ</sequence>
<dbReference type="EMBL" id="CAMAPE010000010">
    <property type="protein sequence ID" value="CAH9078039.1"/>
    <property type="molecule type" value="Genomic_DNA"/>
</dbReference>
<evidence type="ECO:0000256" key="2">
    <source>
        <dbReference type="ARBA" id="ARBA00023284"/>
    </source>
</evidence>
<dbReference type="AlphaFoldDB" id="A0A9P0YV54"/>
<dbReference type="Gene3D" id="3.40.30.10">
    <property type="entry name" value="Glutaredoxin"/>
    <property type="match status" value="1"/>
</dbReference>
<organism evidence="4 5">
    <name type="scientific">Cuscuta europaea</name>
    <name type="common">European dodder</name>
    <dbReference type="NCBI Taxonomy" id="41803"/>
    <lineage>
        <taxon>Eukaryota</taxon>
        <taxon>Viridiplantae</taxon>
        <taxon>Streptophyta</taxon>
        <taxon>Embryophyta</taxon>
        <taxon>Tracheophyta</taxon>
        <taxon>Spermatophyta</taxon>
        <taxon>Magnoliopsida</taxon>
        <taxon>eudicotyledons</taxon>
        <taxon>Gunneridae</taxon>
        <taxon>Pentapetalae</taxon>
        <taxon>asterids</taxon>
        <taxon>lamiids</taxon>
        <taxon>Solanales</taxon>
        <taxon>Convolvulaceae</taxon>
        <taxon>Cuscuteae</taxon>
        <taxon>Cuscuta</taxon>
        <taxon>Cuscuta subgen. Cuscuta</taxon>
    </lineage>
</organism>
<dbReference type="GO" id="GO:0045454">
    <property type="term" value="P:cell redox homeostasis"/>
    <property type="evidence" value="ECO:0007669"/>
    <property type="project" value="TreeGrafter"/>
</dbReference>
<dbReference type="SUPFAM" id="SSF52833">
    <property type="entry name" value="Thioredoxin-like"/>
    <property type="match status" value="1"/>
</dbReference>
<name>A0A9P0YV54_CUSEU</name>
<dbReference type="Pfam" id="PF00085">
    <property type="entry name" value="Thioredoxin"/>
    <property type="match status" value="1"/>
</dbReference>
<comment type="caution">
    <text evidence="4">The sequence shown here is derived from an EMBL/GenBank/DDBJ whole genome shotgun (WGS) entry which is preliminary data.</text>
</comment>
<dbReference type="GO" id="GO:0009507">
    <property type="term" value="C:chloroplast"/>
    <property type="evidence" value="ECO:0007669"/>
    <property type="project" value="UniProtKB-ARBA"/>
</dbReference>
<evidence type="ECO:0000259" key="3">
    <source>
        <dbReference type="Pfam" id="PF00085"/>
    </source>
</evidence>
<comment type="similarity">
    <text evidence="1">Belongs to the thioredoxin family.</text>
</comment>
<dbReference type="Proteomes" id="UP001152484">
    <property type="component" value="Unassembled WGS sequence"/>
</dbReference>
<dbReference type="PANTHER" id="PTHR43601:SF11">
    <property type="entry name" value="EXPRESSED PROTEIN"/>
    <property type="match status" value="1"/>
</dbReference>
<dbReference type="InterPro" id="IPR036249">
    <property type="entry name" value="Thioredoxin-like_sf"/>
</dbReference>
<accession>A0A9P0YV54</accession>
<feature type="domain" description="Thioredoxin" evidence="3">
    <location>
        <begin position="91"/>
        <end position="176"/>
    </location>
</feature>
<evidence type="ECO:0000313" key="4">
    <source>
        <dbReference type="EMBL" id="CAH9078039.1"/>
    </source>
</evidence>
<keyword evidence="2" id="KW-0676">Redox-active center</keyword>